<keyword evidence="4" id="KW-1185">Reference proteome</keyword>
<organism evidence="1">
    <name type="scientific">Cladocopium goreaui</name>
    <dbReference type="NCBI Taxonomy" id="2562237"/>
    <lineage>
        <taxon>Eukaryota</taxon>
        <taxon>Sar</taxon>
        <taxon>Alveolata</taxon>
        <taxon>Dinophyceae</taxon>
        <taxon>Suessiales</taxon>
        <taxon>Symbiodiniaceae</taxon>
        <taxon>Cladocopium</taxon>
    </lineage>
</organism>
<proteinExistence type="predicted"/>
<gene>
    <name evidence="1" type="ORF">C1SCF055_LOCUS9909</name>
</gene>
<evidence type="ECO:0000313" key="2">
    <source>
        <dbReference type="EMBL" id="CAL1135559.1"/>
    </source>
</evidence>
<reference evidence="1" key="1">
    <citation type="submission" date="2022-10" db="EMBL/GenBank/DDBJ databases">
        <authorList>
            <person name="Chen Y."/>
            <person name="Dougan E. K."/>
            <person name="Chan C."/>
            <person name="Rhodes N."/>
            <person name="Thang M."/>
        </authorList>
    </citation>
    <scope>NUCLEOTIDE SEQUENCE</scope>
</reference>
<dbReference type="Proteomes" id="UP001152797">
    <property type="component" value="Unassembled WGS sequence"/>
</dbReference>
<sequence>MARPIQEIAPIFGLPLDGWTVASTYTTSHGKEMKLEIRHFQDSEDDDTHTVLHIGEYQLRDDDEKNRDFANRTFSMKGPEGEVSYGDKRCRGSYWNHPFMWKKGSAKELGEMLMTLADSEEVTVEELISALPWQFN</sequence>
<accession>A0A9P1BZ91</accession>
<name>A0A9P1BZ91_9DINO</name>
<dbReference type="EMBL" id="CAMXCT010000690">
    <property type="protein sequence ID" value="CAI3982184.1"/>
    <property type="molecule type" value="Genomic_DNA"/>
</dbReference>
<dbReference type="EMBL" id="CAMXCT030000690">
    <property type="protein sequence ID" value="CAL4769496.1"/>
    <property type="molecule type" value="Genomic_DNA"/>
</dbReference>
<comment type="caution">
    <text evidence="1">The sequence shown here is derived from an EMBL/GenBank/DDBJ whole genome shotgun (WGS) entry which is preliminary data.</text>
</comment>
<reference evidence="2" key="2">
    <citation type="submission" date="2024-04" db="EMBL/GenBank/DDBJ databases">
        <authorList>
            <person name="Chen Y."/>
            <person name="Shah S."/>
            <person name="Dougan E. K."/>
            <person name="Thang M."/>
            <person name="Chan C."/>
        </authorList>
    </citation>
    <scope>NUCLEOTIDE SEQUENCE [LARGE SCALE GENOMIC DNA]</scope>
</reference>
<evidence type="ECO:0000313" key="3">
    <source>
        <dbReference type="EMBL" id="CAL4769496.1"/>
    </source>
</evidence>
<dbReference type="AlphaFoldDB" id="A0A9P1BZ91"/>
<dbReference type="EMBL" id="CAMXCT020000690">
    <property type="protein sequence ID" value="CAL1135559.1"/>
    <property type="molecule type" value="Genomic_DNA"/>
</dbReference>
<protein>
    <submittedName>
        <fullName evidence="3">Proton-translocating NAD(P)(+) transhydrogenase</fullName>
    </submittedName>
</protein>
<evidence type="ECO:0000313" key="1">
    <source>
        <dbReference type="EMBL" id="CAI3982184.1"/>
    </source>
</evidence>
<evidence type="ECO:0000313" key="4">
    <source>
        <dbReference type="Proteomes" id="UP001152797"/>
    </source>
</evidence>